<comment type="similarity">
    <text evidence="1">Belongs to the transglycosylase Slt family.</text>
</comment>
<proteinExistence type="inferred from homology"/>
<reference evidence="6 7" key="1">
    <citation type="submission" date="2020-05" db="EMBL/GenBank/DDBJ databases">
        <title>Complete genome sequence of Deefgea sp. D17.</title>
        <authorList>
            <person name="Bae J.-W."/>
            <person name="Han J.E."/>
        </authorList>
    </citation>
    <scope>NUCLEOTIDE SEQUENCE [LARGE SCALE GENOMIC DNA]</scope>
    <source>
        <strain evidence="6 7">D17</strain>
    </source>
</reference>
<evidence type="ECO:0000256" key="3">
    <source>
        <dbReference type="SAM" id="SignalP"/>
    </source>
</evidence>
<dbReference type="Pfam" id="PF01464">
    <property type="entry name" value="SLT"/>
    <property type="match status" value="1"/>
</dbReference>
<feature type="domain" description="Lytic transglycosylase superhelical linker" evidence="5">
    <location>
        <begin position="392"/>
        <end position="453"/>
    </location>
</feature>
<dbReference type="RefSeq" id="WP_173533134.1">
    <property type="nucleotide sequence ID" value="NZ_CP054143.1"/>
</dbReference>
<keyword evidence="2 3" id="KW-0732">Signal</keyword>
<dbReference type="Pfam" id="PF14718">
    <property type="entry name" value="SLT_L"/>
    <property type="match status" value="1"/>
</dbReference>
<dbReference type="SUPFAM" id="SSF48435">
    <property type="entry name" value="Bacterial muramidases"/>
    <property type="match status" value="1"/>
</dbReference>
<gene>
    <name evidence="6" type="ORF">HQN60_07890</name>
</gene>
<organism evidence="6 7">
    <name type="scientific">Deefgea piscis</name>
    <dbReference type="NCBI Taxonomy" id="2739061"/>
    <lineage>
        <taxon>Bacteria</taxon>
        <taxon>Pseudomonadati</taxon>
        <taxon>Pseudomonadota</taxon>
        <taxon>Betaproteobacteria</taxon>
        <taxon>Neisseriales</taxon>
        <taxon>Chitinibacteraceae</taxon>
        <taxon>Deefgea</taxon>
    </lineage>
</organism>
<evidence type="ECO:0000313" key="6">
    <source>
        <dbReference type="EMBL" id="QKJ66630.1"/>
    </source>
</evidence>
<dbReference type="PANTHER" id="PTHR37423:SF5">
    <property type="entry name" value="SOLUBLE LYTIC MUREIN TRANSGLYCOSYLASE"/>
    <property type="match status" value="1"/>
</dbReference>
<feature type="chain" id="PRO_5026855357" evidence="3">
    <location>
        <begin position="23"/>
        <end position="630"/>
    </location>
</feature>
<dbReference type="KEGG" id="dee:HQN60_07890"/>
<dbReference type="PANTHER" id="PTHR37423">
    <property type="entry name" value="SOLUBLE LYTIC MUREIN TRANSGLYCOSYLASE-RELATED"/>
    <property type="match status" value="1"/>
</dbReference>
<dbReference type="Gene3D" id="1.25.20.10">
    <property type="entry name" value="Bacterial muramidases"/>
    <property type="match status" value="1"/>
</dbReference>
<dbReference type="InterPro" id="IPR012289">
    <property type="entry name" value="Lytic_TGlycosylase_superhlx_L"/>
</dbReference>
<accession>A0A6M8STA3</accession>
<dbReference type="InterPro" id="IPR008939">
    <property type="entry name" value="Lytic_TGlycosylase_superhlx_U"/>
</dbReference>
<dbReference type="CDD" id="cd13401">
    <property type="entry name" value="Slt70-like"/>
    <property type="match status" value="1"/>
</dbReference>
<name>A0A6M8STA3_9NEIS</name>
<dbReference type="InterPro" id="IPR008258">
    <property type="entry name" value="Transglycosylase_SLT_dom_1"/>
</dbReference>
<evidence type="ECO:0000259" key="5">
    <source>
        <dbReference type="Pfam" id="PF14718"/>
    </source>
</evidence>
<dbReference type="SUPFAM" id="SSF53955">
    <property type="entry name" value="Lysozyme-like"/>
    <property type="match status" value="1"/>
</dbReference>
<keyword evidence="7" id="KW-1185">Reference proteome</keyword>
<dbReference type="GO" id="GO:0042597">
    <property type="term" value="C:periplasmic space"/>
    <property type="evidence" value="ECO:0007669"/>
    <property type="project" value="InterPro"/>
</dbReference>
<dbReference type="EMBL" id="CP054143">
    <property type="protein sequence ID" value="QKJ66630.1"/>
    <property type="molecule type" value="Genomic_DNA"/>
</dbReference>
<protein>
    <submittedName>
        <fullName evidence="6">Lytic transglycosylase domain-containing protein</fullName>
    </submittedName>
</protein>
<dbReference type="GO" id="GO:0004553">
    <property type="term" value="F:hydrolase activity, hydrolyzing O-glycosyl compounds"/>
    <property type="evidence" value="ECO:0007669"/>
    <property type="project" value="InterPro"/>
</dbReference>
<feature type="domain" description="Transglycosylase SLT" evidence="4">
    <location>
        <begin position="471"/>
        <end position="577"/>
    </location>
</feature>
<dbReference type="InterPro" id="IPR023346">
    <property type="entry name" value="Lysozyme-like_dom_sf"/>
</dbReference>
<dbReference type="AlphaFoldDB" id="A0A6M8STA3"/>
<sequence length="630" mass="71189">MRALSVTLLLSSHLLLSASAFANIDLDELRQAVRARDLPRLAQISDANQGKPLEMYPNYYWLTLQLKQISADDANQFLNRYANTPLANRFRDDWIKELARRQAWSSFEQEYAKIDSPSAELQCFKSQAAQVRNDNSTLKANKALWFTPKPLAASCNPIFDTLFANGSLSENDAWWRIRQALAANRADFARQLTSRVGSPSEFSAKNLAAINSAPDKQIKQLNAAGRANLELQLYALELIGRKSPEQAALIIEQLSPNLSAADQRFAWQQLGLSAARRHHPNASFWLSKADMNDLEEEDQAWFIRSALRAEDWNAVESRIKALPAETQAKNTYRYWLARAYETQNKANAANEIYLQLADGFDYYGLLAQEKLGTMLQESRAPYTSKPEEINAIAALPGVVRALSLNQQNWRVEANREWNFAMQGLSDTQLLAAAELARKNKMYDRSIYTAERTQKIHDFTLRYPMPYREEAEQAAKEQGLDPAWVYGLMRQESRFISDIRSSAGAAGLMQLMPNTAKWVAGKMKISDFSSADITDVTSNLQMGTYYLAYWAENFNGNAILATAGYNAGPGNARKWRADRELDPTIYIETIPFSETRDYVKKVLSNASHYAHYFKGSPTQLSHRLEKVPAAQ</sequence>
<evidence type="ECO:0000256" key="2">
    <source>
        <dbReference type="ARBA" id="ARBA00022729"/>
    </source>
</evidence>
<evidence type="ECO:0000259" key="4">
    <source>
        <dbReference type="Pfam" id="PF01464"/>
    </source>
</evidence>
<dbReference type="Proteomes" id="UP000504844">
    <property type="component" value="Chromosome"/>
</dbReference>
<evidence type="ECO:0000256" key="1">
    <source>
        <dbReference type="ARBA" id="ARBA00007734"/>
    </source>
</evidence>
<evidence type="ECO:0000313" key="7">
    <source>
        <dbReference type="Proteomes" id="UP000504844"/>
    </source>
</evidence>
<dbReference type="Gene3D" id="1.10.1240.20">
    <property type="entry name" value="Lytic transglycosylase, superhelical linker domain"/>
    <property type="match status" value="1"/>
</dbReference>
<dbReference type="InterPro" id="IPR037061">
    <property type="entry name" value="Lytic_TGlycoase_superhlx_L_sf"/>
</dbReference>
<dbReference type="Gene3D" id="1.10.530.10">
    <property type="match status" value="1"/>
</dbReference>
<feature type="signal peptide" evidence="3">
    <location>
        <begin position="1"/>
        <end position="22"/>
    </location>
</feature>